<dbReference type="GO" id="GO:0005524">
    <property type="term" value="F:ATP binding"/>
    <property type="evidence" value="ECO:0007669"/>
    <property type="project" value="InterPro"/>
</dbReference>
<dbReference type="InterPro" id="IPR006597">
    <property type="entry name" value="Sel1-like"/>
</dbReference>
<protein>
    <submittedName>
        <fullName evidence="4">7378_t:CDS:1</fullName>
    </submittedName>
</protein>
<dbReference type="AlphaFoldDB" id="A0A9N8WGC0"/>
<dbReference type="InterPro" id="IPR011990">
    <property type="entry name" value="TPR-like_helical_dom_sf"/>
</dbReference>
<dbReference type="InterPro" id="IPR000719">
    <property type="entry name" value="Prot_kinase_dom"/>
</dbReference>
<feature type="domain" description="Protein kinase" evidence="3">
    <location>
        <begin position="31"/>
        <end position="275"/>
    </location>
</feature>
<dbReference type="PANTHER" id="PTHR11102">
    <property type="entry name" value="SEL-1-LIKE PROTEIN"/>
    <property type="match status" value="1"/>
</dbReference>
<comment type="caution">
    <text evidence="4">The sequence shown here is derived from an EMBL/GenBank/DDBJ whole genome shotgun (WGS) entry which is preliminary data.</text>
</comment>
<dbReference type="CDD" id="cd00180">
    <property type="entry name" value="PKc"/>
    <property type="match status" value="1"/>
</dbReference>
<evidence type="ECO:0000259" key="3">
    <source>
        <dbReference type="PROSITE" id="PS50011"/>
    </source>
</evidence>
<dbReference type="Gene3D" id="1.25.40.10">
    <property type="entry name" value="Tetratricopeptide repeat domain"/>
    <property type="match status" value="1"/>
</dbReference>
<evidence type="ECO:0000256" key="2">
    <source>
        <dbReference type="SAM" id="MobiDB-lite"/>
    </source>
</evidence>
<proteinExistence type="inferred from homology"/>
<dbReference type="SMART" id="SM00671">
    <property type="entry name" value="SEL1"/>
    <property type="match status" value="6"/>
</dbReference>
<evidence type="ECO:0000256" key="1">
    <source>
        <dbReference type="ARBA" id="ARBA00038101"/>
    </source>
</evidence>
<accession>A0A9N8WGC0</accession>
<dbReference type="Proteomes" id="UP000789570">
    <property type="component" value="Unassembled WGS sequence"/>
</dbReference>
<comment type="similarity">
    <text evidence="1">Belongs to the sel-1 family.</text>
</comment>
<feature type="region of interest" description="Disordered" evidence="2">
    <location>
        <begin position="316"/>
        <end position="357"/>
    </location>
</feature>
<dbReference type="PANTHER" id="PTHR11102:SF160">
    <property type="entry name" value="ERAD-ASSOCIATED E3 UBIQUITIN-PROTEIN LIGASE COMPONENT HRD3"/>
    <property type="match status" value="1"/>
</dbReference>
<evidence type="ECO:0000313" key="4">
    <source>
        <dbReference type="EMBL" id="CAG8481835.1"/>
    </source>
</evidence>
<dbReference type="GO" id="GO:0004672">
    <property type="term" value="F:protein kinase activity"/>
    <property type="evidence" value="ECO:0007669"/>
    <property type="project" value="InterPro"/>
</dbReference>
<dbReference type="PROSITE" id="PS50011">
    <property type="entry name" value="PROTEIN_KINASE_DOM"/>
    <property type="match status" value="1"/>
</dbReference>
<keyword evidence="5" id="KW-1185">Reference proteome</keyword>
<organism evidence="4 5">
    <name type="scientific">Funneliformis caledonium</name>
    <dbReference type="NCBI Taxonomy" id="1117310"/>
    <lineage>
        <taxon>Eukaryota</taxon>
        <taxon>Fungi</taxon>
        <taxon>Fungi incertae sedis</taxon>
        <taxon>Mucoromycota</taxon>
        <taxon>Glomeromycotina</taxon>
        <taxon>Glomeromycetes</taxon>
        <taxon>Glomerales</taxon>
        <taxon>Glomeraceae</taxon>
        <taxon>Funneliformis</taxon>
    </lineage>
</organism>
<dbReference type="InterPro" id="IPR050767">
    <property type="entry name" value="Sel1_AlgK"/>
</dbReference>
<dbReference type="OrthoDB" id="5987198at2759"/>
<gene>
    <name evidence="4" type="ORF">FCALED_LOCUS2751</name>
</gene>
<evidence type="ECO:0000313" key="5">
    <source>
        <dbReference type="Proteomes" id="UP000789570"/>
    </source>
</evidence>
<dbReference type="SUPFAM" id="SSF56112">
    <property type="entry name" value="Protein kinase-like (PK-like)"/>
    <property type="match status" value="1"/>
</dbReference>
<dbReference type="SUPFAM" id="SSF81901">
    <property type="entry name" value="HCP-like"/>
    <property type="match status" value="1"/>
</dbReference>
<dbReference type="InterPro" id="IPR011009">
    <property type="entry name" value="Kinase-like_dom_sf"/>
</dbReference>
<reference evidence="4" key="1">
    <citation type="submission" date="2021-06" db="EMBL/GenBank/DDBJ databases">
        <authorList>
            <person name="Kallberg Y."/>
            <person name="Tangrot J."/>
            <person name="Rosling A."/>
        </authorList>
    </citation>
    <scope>NUCLEOTIDE SEQUENCE</scope>
    <source>
        <strain evidence="4">UK204</strain>
    </source>
</reference>
<name>A0A9N8WGC0_9GLOM</name>
<dbReference type="Gene3D" id="1.10.510.10">
    <property type="entry name" value="Transferase(Phosphotransferase) domain 1"/>
    <property type="match status" value="1"/>
</dbReference>
<dbReference type="Pfam" id="PF00069">
    <property type="entry name" value="Pkinase"/>
    <property type="match status" value="1"/>
</dbReference>
<sequence length="692" mass="79587">MRKIVIETPITEFLDERLIFYQIKVYRDDEFENVSSIDSKRFGKAKSAVVKEGGNSVILKRIDIENIDIRNYVQEIKLIKEAGSNNSILEFYGVLKDRFEDDYHLVFESVDCRTLGQYLQFNELDWKQKVKIAYEIANALKFLHERNIIHKNLTTGNILYDNVNETIKLINYSIFERNSAPKKNNFVKKLRFWKRDSESCRYPKEYDIYCLGSILFQLTQNVKSTFDGDWEKYLKYYPPENVQDKYKQICKDCCRKVSNDRPNIQEVVKNLYDALQSVNNVSSSQRMQSTLSVHSIHRSNTTRNKPRFIGSIRKKNKSSLNHEGPSQPPPTFVYQSTHQETQNINAPPSKKSDAIPQPISYLTPEPDIVIPQSTSYTYTSPHNPIKPPPTYPRNLPAISSPLITQDFITEMYNEFYDKVANCKMELSNLNDAYILDYINKAGQSESKILEYIDAKQSFTINKVLLALFHQLGIGTPVNSRKAFELYKEASSKDTFAAYVAGECSLCGQGISKNMTEAYKFYEKSAQGGFAPAYKKIGLCNDMGMGVAVDKEKAFYWIEKSAVAGDNYGYYTLGRFYEIGNGCEKDESKGFSWYIKAADHGITAALHKVGTCYKYGIGTSVNTYKAIEYFKTAAMEGCHFSQVQLGQAYELGSDIEKNDREAFKWFRMASDQNYDMAVRDIQSKMQRTDLFYW</sequence>
<dbReference type="Pfam" id="PF08238">
    <property type="entry name" value="Sel1"/>
    <property type="match status" value="6"/>
</dbReference>
<feature type="compositionally biased region" description="Polar residues" evidence="2">
    <location>
        <begin position="333"/>
        <end position="346"/>
    </location>
</feature>
<dbReference type="EMBL" id="CAJVPQ010000442">
    <property type="protein sequence ID" value="CAG8481835.1"/>
    <property type="molecule type" value="Genomic_DNA"/>
</dbReference>